<evidence type="ECO:0000259" key="1">
    <source>
        <dbReference type="Pfam" id="PF18480"/>
    </source>
</evidence>
<feature type="domain" description="DUF5615" evidence="1">
    <location>
        <begin position="3"/>
        <end position="110"/>
    </location>
</feature>
<gene>
    <name evidence="2" type="ORF">HGMM_F41F10C05</name>
    <name evidence="3" type="ORF">HGMM_F43B07C05</name>
</gene>
<sequence>MIKFLLDQNLSPKTVAFLRSLGWEAKDLRELGKSGADDHEIYELAKAGNWIFVTYDLDFSRRFMADKKLAGLILLRVHPQTVEILHPVLQDFLQKVKPEDLRGSIATLELHRYRLRKVRG</sequence>
<dbReference type="Pfam" id="PF18480">
    <property type="entry name" value="DUF5615"/>
    <property type="match status" value="1"/>
</dbReference>
<reference evidence="2" key="1">
    <citation type="journal article" date="2005" name="Environ. Microbiol.">
        <title>Genetic and functional properties of uncultivated thermophilic crenarchaeotes from a subsurface gold mine as revealed by analysis of genome fragments.</title>
        <authorList>
            <person name="Nunoura T."/>
            <person name="Hirayama H."/>
            <person name="Takami H."/>
            <person name="Oida H."/>
            <person name="Nishi S."/>
            <person name="Shimamura S."/>
            <person name="Suzuki Y."/>
            <person name="Inagaki F."/>
            <person name="Takai K."/>
            <person name="Nealson K.H."/>
            <person name="Horikoshi K."/>
        </authorList>
    </citation>
    <scope>NUCLEOTIDE SEQUENCE</scope>
</reference>
<protein>
    <submittedName>
        <fullName evidence="2">Hypothetical conserved protein</fullName>
    </submittedName>
</protein>
<evidence type="ECO:0000313" key="2">
    <source>
        <dbReference type="EMBL" id="BAL56627.1"/>
    </source>
</evidence>
<proteinExistence type="predicted"/>
<dbReference type="AlphaFoldDB" id="H5SKE1"/>
<evidence type="ECO:0000313" key="3">
    <source>
        <dbReference type="EMBL" id="BAL56821.1"/>
    </source>
</evidence>
<dbReference type="InterPro" id="IPR041049">
    <property type="entry name" value="DUF5615"/>
</dbReference>
<reference evidence="2" key="2">
    <citation type="journal article" date="2012" name="PLoS ONE">
        <title>A Deeply Branching Thermophilic Bacterium with an Ancient Acetyl-CoA Pathway Dominates a Subsurface Ecosystem.</title>
        <authorList>
            <person name="Takami H."/>
            <person name="Noguchi H."/>
            <person name="Takaki Y."/>
            <person name="Uchiyama I."/>
            <person name="Toyoda A."/>
            <person name="Nishi S."/>
            <person name="Chee G.-J."/>
            <person name="Arai W."/>
            <person name="Nunoura T."/>
            <person name="Itoh T."/>
            <person name="Hattori M."/>
            <person name="Takai K."/>
        </authorList>
    </citation>
    <scope>NUCLEOTIDE SEQUENCE</scope>
</reference>
<dbReference type="EMBL" id="AP011754">
    <property type="protein sequence ID" value="BAL56627.1"/>
    <property type="molecule type" value="Genomic_DNA"/>
</dbReference>
<accession>H5SKE1</accession>
<dbReference type="EMBL" id="AP011759">
    <property type="protein sequence ID" value="BAL56821.1"/>
    <property type="molecule type" value="Genomic_DNA"/>
</dbReference>
<organism evidence="2">
    <name type="scientific">uncultured Acetothermia bacterium</name>
    <dbReference type="NCBI Taxonomy" id="236499"/>
    <lineage>
        <taxon>Bacteria</taxon>
        <taxon>Candidatus Bipolaricaulota</taxon>
        <taxon>environmental samples</taxon>
    </lineage>
</organism>
<name>H5SKE1_9BACT</name>